<feature type="transmembrane region" description="Helical" evidence="2">
    <location>
        <begin position="458"/>
        <end position="478"/>
    </location>
</feature>
<proteinExistence type="inferred from homology"/>
<keyword evidence="2" id="KW-1133">Transmembrane helix</keyword>
<keyword evidence="2" id="KW-0472">Membrane</keyword>
<keyword evidence="4" id="KW-1185">Reference proteome</keyword>
<dbReference type="InterPro" id="IPR011659">
    <property type="entry name" value="WD40"/>
</dbReference>
<feature type="transmembrane region" description="Helical" evidence="2">
    <location>
        <begin position="390"/>
        <end position="413"/>
    </location>
</feature>
<protein>
    <recommendedName>
        <fullName evidence="5">DUF5050 domain-containing protein</fullName>
    </recommendedName>
</protein>
<organism evidence="3 4">
    <name type="scientific">Psychroserpens algicola</name>
    <dbReference type="NCBI Taxonomy" id="1719034"/>
    <lineage>
        <taxon>Bacteria</taxon>
        <taxon>Pseudomonadati</taxon>
        <taxon>Bacteroidota</taxon>
        <taxon>Flavobacteriia</taxon>
        <taxon>Flavobacteriales</taxon>
        <taxon>Flavobacteriaceae</taxon>
        <taxon>Psychroserpens</taxon>
    </lineage>
</organism>
<dbReference type="EMBL" id="JALPQF010000013">
    <property type="protein sequence ID" value="MCK8481608.1"/>
    <property type="molecule type" value="Genomic_DNA"/>
</dbReference>
<comment type="caution">
    <text evidence="3">The sequence shown here is derived from an EMBL/GenBank/DDBJ whole genome shotgun (WGS) entry which is preliminary data.</text>
</comment>
<evidence type="ECO:0000313" key="3">
    <source>
        <dbReference type="EMBL" id="MCK8481608.1"/>
    </source>
</evidence>
<dbReference type="Gene3D" id="2.120.10.30">
    <property type="entry name" value="TolB, C-terminal domain"/>
    <property type="match status" value="3"/>
</dbReference>
<dbReference type="InterPro" id="IPR011042">
    <property type="entry name" value="6-blade_b-propeller_TolB-like"/>
</dbReference>
<dbReference type="Proteomes" id="UP001203687">
    <property type="component" value="Unassembled WGS sequence"/>
</dbReference>
<dbReference type="PANTHER" id="PTHR36842">
    <property type="entry name" value="PROTEIN TOLB HOMOLOG"/>
    <property type="match status" value="1"/>
</dbReference>
<reference evidence="3" key="1">
    <citation type="submission" date="2022-04" db="EMBL/GenBank/DDBJ databases">
        <authorList>
            <person name="Ren T."/>
        </authorList>
    </citation>
    <scope>NUCLEOTIDE SEQUENCE</scope>
    <source>
        <strain evidence="3">F63249</strain>
    </source>
</reference>
<evidence type="ECO:0000256" key="2">
    <source>
        <dbReference type="SAM" id="Phobius"/>
    </source>
</evidence>
<dbReference type="Pfam" id="PF07676">
    <property type="entry name" value="PD40"/>
    <property type="match status" value="7"/>
</dbReference>
<dbReference type="SUPFAM" id="SSF69304">
    <property type="entry name" value="Tricorn protease N-terminal domain"/>
    <property type="match status" value="1"/>
</dbReference>
<name>A0ABT0HB74_9FLAO</name>
<accession>A0ABT0HB74</accession>
<evidence type="ECO:0008006" key="5">
    <source>
        <dbReference type="Google" id="ProtNLM"/>
    </source>
</evidence>
<dbReference type="SUPFAM" id="SSF82171">
    <property type="entry name" value="DPP6 N-terminal domain-like"/>
    <property type="match status" value="1"/>
</dbReference>
<dbReference type="RefSeq" id="WP_248413473.1">
    <property type="nucleotide sequence ID" value="NZ_JALPQF010000013.1"/>
</dbReference>
<dbReference type="PANTHER" id="PTHR36842:SF1">
    <property type="entry name" value="PROTEIN TOLB"/>
    <property type="match status" value="1"/>
</dbReference>
<keyword evidence="2" id="KW-0812">Transmembrane</keyword>
<comment type="similarity">
    <text evidence="1">Belongs to the TolB family.</text>
</comment>
<gene>
    <name evidence="3" type="ORF">MUY34_13335</name>
</gene>
<sequence>MKHIQLIILLLFCCWSNGQTNDQVFYSSFRPQGWNIHISKDNGQSFYPFTKNSSLDYDAKISPNGKWVVFTSERLGKPHLFIKHIEGDTLPRLLVKSNSMQDQIDFSPDGNWIAFVSSHEGNAEIYKLPFKPLDTLSVDNAINLTHNSAGDFRPRFSHDGQSIAFSSDRSHDIKPHKFLVFAMQRTGEIYTMSSNGQNVKRLTNSEGWDGSPNWSEDDSKIIFYSNKSESNGKPDLYQIDVDGENENIITPEGLNGAMSPLVINNERILLTNRDIKKNRFRILEINPITKTIDSSLSKSITMDMMNVDYHKSGIIVYHGGKELKETEGNKGDFFGDVLVKNHPASDRIENKDVALFGIRRSFASPPVPNDTKIVYSYNPARGFGDFVTPFLYPIILLPVLALIWFIVGIVRSIKKRREIKFWKHLIFSVLSVLLITIILILLYNWVGMFVLPMSTVKLYIGLILLVVLIALILMYKIYKKQKSANKPMASLYKLYSMMFLGYAIGLLYITLFVSSFLSSTTTFYMVDYNTNEVEKLFDFKADKDFNPQSCRIIDTKFTPDGSALQFSAGSFRGNPKAQGAVYTYHLKNETLEKITPLNANYGFADFSADNNTMVYRSGASGNMDIYIKENGTITNLTHSEAKENFPVISPDGNKIVYCSDSHGKNVKDIVKTMDIFLIERQDDGSWSAPKQMTSYSGQEGHPHFSPDGKWIIYSTEEFGINDEQPIVQSYIFAPQMYGEIVAIRISDKKKVRLTHNKWEEGAPLWIESKK</sequence>
<evidence type="ECO:0000313" key="4">
    <source>
        <dbReference type="Proteomes" id="UP001203687"/>
    </source>
</evidence>
<feature type="transmembrane region" description="Helical" evidence="2">
    <location>
        <begin position="499"/>
        <end position="517"/>
    </location>
</feature>
<feature type="transmembrane region" description="Helical" evidence="2">
    <location>
        <begin position="425"/>
        <end position="446"/>
    </location>
</feature>
<evidence type="ECO:0000256" key="1">
    <source>
        <dbReference type="ARBA" id="ARBA00009820"/>
    </source>
</evidence>